<dbReference type="InterPro" id="IPR001796">
    <property type="entry name" value="DHFR_dom"/>
</dbReference>
<dbReference type="CDD" id="cd00209">
    <property type="entry name" value="DHFR"/>
    <property type="match status" value="1"/>
</dbReference>
<dbReference type="PROSITE" id="PS51330">
    <property type="entry name" value="DHFR_2"/>
    <property type="match status" value="1"/>
</dbReference>
<proteinExistence type="inferred from homology"/>
<dbReference type="AlphaFoldDB" id="A0A841T3K9"/>
<evidence type="ECO:0000256" key="3">
    <source>
        <dbReference type="ARBA" id="ARBA00012856"/>
    </source>
</evidence>
<dbReference type="SUPFAM" id="SSF53597">
    <property type="entry name" value="Dihydrofolate reductase-like"/>
    <property type="match status" value="1"/>
</dbReference>
<dbReference type="GO" id="GO:0005829">
    <property type="term" value="C:cytosol"/>
    <property type="evidence" value="ECO:0007669"/>
    <property type="project" value="TreeGrafter"/>
</dbReference>
<evidence type="ECO:0000256" key="1">
    <source>
        <dbReference type="ARBA" id="ARBA00004903"/>
    </source>
</evidence>
<evidence type="ECO:0000313" key="11">
    <source>
        <dbReference type="Proteomes" id="UP000574133"/>
    </source>
</evidence>
<feature type="domain" description="DHFR" evidence="9">
    <location>
        <begin position="2"/>
        <end position="159"/>
    </location>
</feature>
<keyword evidence="11" id="KW-1185">Reference proteome</keyword>
<dbReference type="GO" id="GO:0046655">
    <property type="term" value="P:folic acid metabolic process"/>
    <property type="evidence" value="ECO:0007669"/>
    <property type="project" value="TreeGrafter"/>
</dbReference>
<dbReference type="PIRSF" id="PIRSF000194">
    <property type="entry name" value="DHFR"/>
    <property type="match status" value="1"/>
</dbReference>
<reference evidence="10 11" key="1">
    <citation type="submission" date="2020-08" db="EMBL/GenBank/DDBJ databases">
        <title>Cohnella phylogeny.</title>
        <authorList>
            <person name="Dunlap C."/>
        </authorList>
    </citation>
    <scope>NUCLEOTIDE SEQUENCE [LARGE SCALE GENOMIC DNA]</scope>
    <source>
        <strain evidence="10 11">DSM 103658</strain>
    </source>
</reference>
<dbReference type="EC" id="1.5.1.3" evidence="3 8"/>
<evidence type="ECO:0000256" key="5">
    <source>
        <dbReference type="ARBA" id="ARBA00022857"/>
    </source>
</evidence>
<dbReference type="PRINTS" id="PR00070">
    <property type="entry name" value="DHFR"/>
</dbReference>
<keyword evidence="5 8" id="KW-0521">NADP</keyword>
<comment type="similarity">
    <text evidence="2 8">Belongs to the dihydrofolate reductase family.</text>
</comment>
<accession>A0A841T3K9</accession>
<name>A0A841T3K9_9BACL</name>
<dbReference type="GO" id="GO:0004146">
    <property type="term" value="F:dihydrofolate reductase activity"/>
    <property type="evidence" value="ECO:0007669"/>
    <property type="project" value="UniProtKB-EC"/>
</dbReference>
<evidence type="ECO:0000256" key="8">
    <source>
        <dbReference type="PIRNR" id="PIRNR000194"/>
    </source>
</evidence>
<evidence type="ECO:0000256" key="4">
    <source>
        <dbReference type="ARBA" id="ARBA00022563"/>
    </source>
</evidence>
<dbReference type="EMBL" id="JACJVN010000012">
    <property type="protein sequence ID" value="MBB6676173.1"/>
    <property type="molecule type" value="Genomic_DNA"/>
</dbReference>
<organism evidence="10 11">
    <name type="scientific">Cohnella lubricantis</name>
    <dbReference type="NCBI Taxonomy" id="2163172"/>
    <lineage>
        <taxon>Bacteria</taxon>
        <taxon>Bacillati</taxon>
        <taxon>Bacillota</taxon>
        <taxon>Bacilli</taxon>
        <taxon>Bacillales</taxon>
        <taxon>Paenibacillaceae</taxon>
        <taxon>Cohnella</taxon>
    </lineage>
</organism>
<dbReference type="InterPro" id="IPR024072">
    <property type="entry name" value="DHFR-like_dom_sf"/>
</dbReference>
<dbReference type="GO" id="GO:0046452">
    <property type="term" value="P:dihydrofolate metabolic process"/>
    <property type="evidence" value="ECO:0007669"/>
    <property type="project" value="TreeGrafter"/>
</dbReference>
<dbReference type="GO" id="GO:0070401">
    <property type="term" value="F:NADP+ binding"/>
    <property type="evidence" value="ECO:0007669"/>
    <property type="project" value="UniProtKB-ARBA"/>
</dbReference>
<dbReference type="FunFam" id="3.40.430.10:FF:000001">
    <property type="entry name" value="Dihydrofolate reductase"/>
    <property type="match status" value="1"/>
</dbReference>
<dbReference type="Gene3D" id="3.40.430.10">
    <property type="entry name" value="Dihydrofolate Reductase, subunit A"/>
    <property type="match status" value="1"/>
</dbReference>
<evidence type="ECO:0000256" key="6">
    <source>
        <dbReference type="ARBA" id="ARBA00023002"/>
    </source>
</evidence>
<evidence type="ECO:0000256" key="2">
    <source>
        <dbReference type="ARBA" id="ARBA00009539"/>
    </source>
</evidence>
<comment type="catalytic activity">
    <reaction evidence="8">
        <text>(6S)-5,6,7,8-tetrahydrofolate + NADP(+) = 7,8-dihydrofolate + NADPH + H(+)</text>
        <dbReference type="Rhea" id="RHEA:15009"/>
        <dbReference type="ChEBI" id="CHEBI:15378"/>
        <dbReference type="ChEBI" id="CHEBI:57451"/>
        <dbReference type="ChEBI" id="CHEBI:57453"/>
        <dbReference type="ChEBI" id="CHEBI:57783"/>
        <dbReference type="ChEBI" id="CHEBI:58349"/>
        <dbReference type="EC" id="1.5.1.3"/>
    </reaction>
</comment>
<gene>
    <name evidence="10" type="ORF">H4Q31_02410</name>
</gene>
<dbReference type="GO" id="GO:0006730">
    <property type="term" value="P:one-carbon metabolic process"/>
    <property type="evidence" value="ECO:0007669"/>
    <property type="project" value="UniProtKB-KW"/>
</dbReference>
<sequence length="161" mass="18123">MSITLIAAVADNGAIGLDNRLLWRLPADMAYFKAQTIGKTVVIGRKTFESFPRPLPDRLNVIVSRTMEEAPEGCRLVRSLAEALEEYGSGDLMIAGGADIYRQALPKADRLLITEVHRSYEGDTFFPEMDPAEWVLISRTPGVQDEKNTIPFDFCVYERRR</sequence>
<dbReference type="RefSeq" id="WP_185177474.1">
    <property type="nucleotide sequence ID" value="NZ_CBCSEP010000011.1"/>
</dbReference>
<dbReference type="Pfam" id="PF00186">
    <property type="entry name" value="DHFR_1"/>
    <property type="match status" value="1"/>
</dbReference>
<keyword evidence="6 8" id="KW-0560">Oxidoreductase</keyword>
<dbReference type="GO" id="GO:0046654">
    <property type="term" value="P:tetrahydrofolate biosynthetic process"/>
    <property type="evidence" value="ECO:0007669"/>
    <property type="project" value="UniProtKB-UniPathway"/>
</dbReference>
<dbReference type="InterPro" id="IPR012259">
    <property type="entry name" value="DHFR"/>
</dbReference>
<comment type="function">
    <text evidence="7 8">Key enzyme in folate metabolism. Catalyzes an essential reaction for de novo glycine and purine synthesis, and for DNA precursor synthesis.</text>
</comment>
<dbReference type="UniPathway" id="UPA00077">
    <property type="reaction ID" value="UER00158"/>
</dbReference>
<dbReference type="Proteomes" id="UP000574133">
    <property type="component" value="Unassembled WGS sequence"/>
</dbReference>
<evidence type="ECO:0000256" key="7">
    <source>
        <dbReference type="ARBA" id="ARBA00025067"/>
    </source>
</evidence>
<evidence type="ECO:0000259" key="9">
    <source>
        <dbReference type="PROSITE" id="PS51330"/>
    </source>
</evidence>
<comment type="caution">
    <text evidence="10">The sequence shown here is derived from an EMBL/GenBank/DDBJ whole genome shotgun (WGS) entry which is preliminary data.</text>
</comment>
<evidence type="ECO:0000313" key="10">
    <source>
        <dbReference type="EMBL" id="MBB6676173.1"/>
    </source>
</evidence>
<protein>
    <recommendedName>
        <fullName evidence="3 8">Dihydrofolate reductase</fullName>
        <ecNumber evidence="3 8">1.5.1.3</ecNumber>
    </recommendedName>
</protein>
<dbReference type="PANTHER" id="PTHR48069">
    <property type="entry name" value="DIHYDROFOLATE REDUCTASE"/>
    <property type="match status" value="1"/>
</dbReference>
<comment type="pathway">
    <text evidence="1 8">Cofactor biosynthesis; tetrahydrofolate biosynthesis; 5,6,7,8-tetrahydrofolate from 7,8-dihydrofolate: step 1/1.</text>
</comment>
<dbReference type="PANTHER" id="PTHR48069:SF3">
    <property type="entry name" value="DIHYDROFOLATE REDUCTASE"/>
    <property type="match status" value="1"/>
</dbReference>
<keyword evidence="4 8" id="KW-0554">One-carbon metabolism</keyword>